<evidence type="ECO:0000259" key="12">
    <source>
        <dbReference type="PROSITE" id="PS50929"/>
    </source>
</evidence>
<keyword evidence="4 10" id="KW-0812">Transmembrane</keyword>
<dbReference type="GO" id="GO:0140359">
    <property type="term" value="F:ABC-type transporter activity"/>
    <property type="evidence" value="ECO:0007669"/>
    <property type="project" value="InterPro"/>
</dbReference>
<dbReference type="PROSITE" id="PS00211">
    <property type="entry name" value="ABC_TRANSPORTER_1"/>
    <property type="match status" value="1"/>
</dbReference>
<dbReference type="InterPro" id="IPR017871">
    <property type="entry name" value="ABC_transporter-like_CS"/>
</dbReference>
<dbReference type="Proteomes" id="UP000447833">
    <property type="component" value="Unassembled WGS sequence"/>
</dbReference>
<evidence type="ECO:0000256" key="3">
    <source>
        <dbReference type="ARBA" id="ARBA00022475"/>
    </source>
</evidence>
<dbReference type="InterPro" id="IPR014216">
    <property type="entry name" value="ABC_transptr_CydD"/>
</dbReference>
<comment type="caution">
    <text evidence="13">The sequence shown here is derived from an EMBL/GenBank/DDBJ whole genome shotgun (WGS) entry which is preliminary data.</text>
</comment>
<dbReference type="EMBL" id="WMEY01000003">
    <property type="protein sequence ID" value="MYL63998.1"/>
    <property type="molecule type" value="Genomic_DNA"/>
</dbReference>
<evidence type="ECO:0000313" key="13">
    <source>
        <dbReference type="EMBL" id="MYL63998.1"/>
    </source>
</evidence>
<dbReference type="InterPro" id="IPR036640">
    <property type="entry name" value="ABC1_TM_sf"/>
</dbReference>
<keyword evidence="2" id="KW-0813">Transport</keyword>
<dbReference type="PANTHER" id="PTHR24221:SF590">
    <property type="entry name" value="COMPONENT LINKED WITH THE ASSEMBLY OF CYTOCHROME' TRANSPORT TRANSMEMBRANE ATP-BINDING PROTEIN ABC TRANSPORTER CYDD-RELATED"/>
    <property type="match status" value="1"/>
</dbReference>
<dbReference type="GO" id="GO:0005524">
    <property type="term" value="F:ATP binding"/>
    <property type="evidence" value="ECO:0007669"/>
    <property type="project" value="UniProtKB-KW"/>
</dbReference>
<dbReference type="NCBIfam" id="TIGR02857">
    <property type="entry name" value="CydD"/>
    <property type="match status" value="1"/>
</dbReference>
<evidence type="ECO:0000256" key="8">
    <source>
        <dbReference type="ARBA" id="ARBA00022989"/>
    </source>
</evidence>
<evidence type="ECO:0000256" key="4">
    <source>
        <dbReference type="ARBA" id="ARBA00022692"/>
    </source>
</evidence>
<dbReference type="InterPro" id="IPR011527">
    <property type="entry name" value="ABC1_TM_dom"/>
</dbReference>
<dbReference type="SUPFAM" id="SSF52540">
    <property type="entry name" value="P-loop containing nucleoside triphosphate hydrolases"/>
    <property type="match status" value="1"/>
</dbReference>
<keyword evidence="9 10" id="KW-0472">Membrane</keyword>
<reference evidence="13 14" key="1">
    <citation type="submission" date="2019-11" db="EMBL/GenBank/DDBJ databases">
        <title>Genome sequences of 17 halophilic strains isolated from different environments.</title>
        <authorList>
            <person name="Furrow R.E."/>
        </authorList>
    </citation>
    <scope>NUCLEOTIDE SEQUENCE [LARGE SCALE GENOMIC DNA]</scope>
    <source>
        <strain evidence="13 14">22506_14_FS</strain>
    </source>
</reference>
<keyword evidence="3" id="KW-1003">Cell membrane</keyword>
<feature type="domain" description="ABC transporter" evidence="11">
    <location>
        <begin position="318"/>
        <end position="552"/>
    </location>
</feature>
<evidence type="ECO:0000256" key="9">
    <source>
        <dbReference type="ARBA" id="ARBA00023136"/>
    </source>
</evidence>
<name>A0A845EZR4_9BACL</name>
<dbReference type="Pfam" id="PF00664">
    <property type="entry name" value="ABC_membrane"/>
    <property type="match status" value="1"/>
</dbReference>
<dbReference type="InterPro" id="IPR003593">
    <property type="entry name" value="AAA+_ATPase"/>
</dbReference>
<dbReference type="PROSITE" id="PS50893">
    <property type="entry name" value="ABC_TRANSPORTER_2"/>
    <property type="match status" value="1"/>
</dbReference>
<dbReference type="CDD" id="cd18584">
    <property type="entry name" value="ABC_6TM_AarD_CydD"/>
    <property type="match status" value="1"/>
</dbReference>
<proteinExistence type="predicted"/>
<gene>
    <name evidence="13" type="primary">cydD</name>
    <name evidence="13" type="ORF">GLW07_11620</name>
</gene>
<dbReference type="InterPro" id="IPR003439">
    <property type="entry name" value="ABC_transporter-like_ATP-bd"/>
</dbReference>
<dbReference type="AlphaFoldDB" id="A0A845EZR4"/>
<keyword evidence="6" id="KW-0645">Protease</keyword>
<feature type="transmembrane region" description="Helical" evidence="10">
    <location>
        <begin position="118"/>
        <end position="135"/>
    </location>
</feature>
<dbReference type="GO" id="GO:0005886">
    <property type="term" value="C:plasma membrane"/>
    <property type="evidence" value="ECO:0007669"/>
    <property type="project" value="UniProtKB-SubCell"/>
</dbReference>
<evidence type="ECO:0000259" key="11">
    <source>
        <dbReference type="PROSITE" id="PS50893"/>
    </source>
</evidence>
<dbReference type="SMART" id="SM00382">
    <property type="entry name" value="AAA"/>
    <property type="match status" value="1"/>
</dbReference>
<dbReference type="GO" id="GO:0008234">
    <property type="term" value="F:cysteine-type peptidase activity"/>
    <property type="evidence" value="ECO:0007669"/>
    <property type="project" value="UniProtKB-KW"/>
</dbReference>
<evidence type="ECO:0000313" key="14">
    <source>
        <dbReference type="Proteomes" id="UP000447833"/>
    </source>
</evidence>
<dbReference type="GO" id="GO:0042883">
    <property type="term" value="P:cysteine transport"/>
    <property type="evidence" value="ECO:0007669"/>
    <property type="project" value="InterPro"/>
</dbReference>
<accession>A0A845EZR4</accession>
<sequence>MILGALLIGASIIAQAFLTVEIVNNVFVDKIAFEENVPLLISLLLVLMLRPFLSYLMGRAGVKMAATVKQRIRKALLDKFSREALLTSHQGQSGQKVSVLLDAVDEIDAYYSKYIPQVFKTAVIPIFILIAVSTQHLETGLIMMVTAPFIPIFYIIIGIRTQKKSEEKLEQMTVFSGRFLDTIQGLTTLNLFRQSKKYRNIIKESSLNYRDATIEVLKVAFVSSLMLELISMLSIGIIALEIGLRLIVFNSMSFATAFFLLILAPEFYLSLKELGSAFHTGRGSMSAMKKVSEELGRESEEVTWGDRFIENRKTPPKIALKDVSYQYKDSGFSLSSLNITIEPYRQVAVIGRSGSGKSTFLHMIAGLLPPQQGEITIDDHPMTSLNEGSWFSQVSYISQHPYIFTGTIAENIRIGSKNASQSEIEDAAVKAGISAFVATLEQGYETIIGESGRGLSGGEKQRLALARAFLKKPNVILFDEPTTGLDLYTEKVLQSAMNSLSQNATMITVAHRLHTIRKADHIIVLDQGKVMAEGTDKALYESSELYREMVNVQTEEVTL</sequence>
<dbReference type="InterPro" id="IPR039421">
    <property type="entry name" value="Type_1_exporter"/>
</dbReference>
<dbReference type="Gene3D" id="3.40.50.300">
    <property type="entry name" value="P-loop containing nucleotide triphosphate hydrolases"/>
    <property type="match status" value="1"/>
</dbReference>
<feature type="transmembrane region" description="Helical" evidence="10">
    <location>
        <begin position="141"/>
        <end position="159"/>
    </location>
</feature>
<keyword evidence="7" id="KW-0067">ATP-binding</keyword>
<dbReference type="Gene3D" id="1.20.1560.10">
    <property type="entry name" value="ABC transporter type 1, transmembrane domain"/>
    <property type="match status" value="1"/>
</dbReference>
<dbReference type="SUPFAM" id="SSF90123">
    <property type="entry name" value="ABC transporter transmembrane region"/>
    <property type="match status" value="1"/>
</dbReference>
<evidence type="ECO:0000256" key="2">
    <source>
        <dbReference type="ARBA" id="ARBA00022448"/>
    </source>
</evidence>
<keyword evidence="6" id="KW-0788">Thiol protease</keyword>
<dbReference type="Pfam" id="PF00005">
    <property type="entry name" value="ABC_tran"/>
    <property type="match status" value="1"/>
</dbReference>
<evidence type="ECO:0000256" key="10">
    <source>
        <dbReference type="SAM" id="Phobius"/>
    </source>
</evidence>
<dbReference type="InterPro" id="IPR027417">
    <property type="entry name" value="P-loop_NTPase"/>
</dbReference>
<protein>
    <submittedName>
        <fullName evidence="13">Thiol reductant ABC exporter subunit CydD</fullName>
    </submittedName>
</protein>
<evidence type="ECO:0000256" key="6">
    <source>
        <dbReference type="ARBA" id="ARBA00022807"/>
    </source>
</evidence>
<keyword evidence="6" id="KW-0378">Hydrolase</keyword>
<comment type="subcellular location">
    <subcellularLocation>
        <location evidence="1">Cell membrane</location>
        <topology evidence="1">Multi-pass membrane protein</topology>
    </subcellularLocation>
</comment>
<feature type="transmembrane region" description="Helical" evidence="10">
    <location>
        <begin position="40"/>
        <end position="62"/>
    </location>
</feature>
<dbReference type="PROSITE" id="PS50929">
    <property type="entry name" value="ABC_TM1F"/>
    <property type="match status" value="1"/>
</dbReference>
<feature type="transmembrane region" description="Helical" evidence="10">
    <location>
        <begin position="246"/>
        <end position="264"/>
    </location>
</feature>
<dbReference type="FunFam" id="3.40.50.300:FF:000299">
    <property type="entry name" value="ABC transporter ATP-binding protein/permease"/>
    <property type="match status" value="1"/>
</dbReference>
<dbReference type="PANTHER" id="PTHR24221">
    <property type="entry name" value="ATP-BINDING CASSETTE SUB-FAMILY B"/>
    <property type="match status" value="1"/>
</dbReference>
<evidence type="ECO:0000256" key="5">
    <source>
        <dbReference type="ARBA" id="ARBA00022741"/>
    </source>
</evidence>
<feature type="domain" description="ABC transmembrane type-1" evidence="12">
    <location>
        <begin position="1"/>
        <end position="283"/>
    </location>
</feature>
<keyword evidence="8 10" id="KW-1133">Transmembrane helix</keyword>
<keyword evidence="5" id="KW-0547">Nucleotide-binding</keyword>
<evidence type="ECO:0000256" key="1">
    <source>
        <dbReference type="ARBA" id="ARBA00004651"/>
    </source>
</evidence>
<evidence type="ECO:0000256" key="7">
    <source>
        <dbReference type="ARBA" id="ARBA00022840"/>
    </source>
</evidence>
<organism evidence="13 14">
    <name type="scientific">Guptibacillus hwajinpoensis</name>
    <dbReference type="NCBI Taxonomy" id="208199"/>
    <lineage>
        <taxon>Bacteria</taxon>
        <taxon>Bacillati</taxon>
        <taxon>Bacillota</taxon>
        <taxon>Bacilli</taxon>
        <taxon>Bacillales</taxon>
        <taxon>Guptibacillaceae</taxon>
        <taxon>Guptibacillus</taxon>
    </lineage>
</organism>
<dbReference type="GO" id="GO:0016887">
    <property type="term" value="F:ATP hydrolysis activity"/>
    <property type="evidence" value="ECO:0007669"/>
    <property type="project" value="InterPro"/>
</dbReference>